<dbReference type="FunFam" id="3.10.20.310:FF:000002">
    <property type="entry name" value="Outer membrane protein assembly factor BamA"/>
    <property type="match status" value="1"/>
</dbReference>
<dbReference type="Proteomes" id="UP000034228">
    <property type="component" value="Unassembled WGS sequence"/>
</dbReference>
<dbReference type="PROSITE" id="PS51779">
    <property type="entry name" value="POTRA"/>
    <property type="match status" value="5"/>
</dbReference>
<evidence type="ECO:0000256" key="8">
    <source>
        <dbReference type="HAMAP-Rule" id="MF_01430"/>
    </source>
</evidence>
<evidence type="ECO:0000313" key="12">
    <source>
        <dbReference type="Proteomes" id="UP000034228"/>
    </source>
</evidence>
<dbReference type="InterPro" id="IPR000184">
    <property type="entry name" value="Bac_surfAg_D15"/>
</dbReference>
<comment type="subunit">
    <text evidence="8">Part of the Bam complex.</text>
</comment>
<keyword evidence="12" id="KW-1185">Reference proteome</keyword>
<feature type="domain" description="POTRA" evidence="10">
    <location>
        <begin position="176"/>
        <end position="264"/>
    </location>
</feature>
<proteinExistence type="inferred from homology"/>
<evidence type="ECO:0000256" key="2">
    <source>
        <dbReference type="ARBA" id="ARBA00022452"/>
    </source>
</evidence>
<keyword evidence="5 8" id="KW-0677">Repeat</keyword>
<dbReference type="InterPro" id="IPR034746">
    <property type="entry name" value="POTRA"/>
</dbReference>
<dbReference type="PANTHER" id="PTHR12815:SF23">
    <property type="entry name" value="OUTER MEMBRANE PROTEIN ASSEMBLY FACTOR BAMA"/>
    <property type="match status" value="1"/>
</dbReference>
<dbReference type="EMBL" id="LAHO01000001">
    <property type="protein sequence ID" value="KKO47372.1"/>
    <property type="molecule type" value="Genomic_DNA"/>
</dbReference>
<evidence type="ECO:0000259" key="10">
    <source>
        <dbReference type="PROSITE" id="PS51779"/>
    </source>
</evidence>
<dbReference type="InterPro" id="IPR039910">
    <property type="entry name" value="D15-like"/>
</dbReference>
<dbReference type="InterPro" id="IPR023707">
    <property type="entry name" value="OM_assembly_BamA"/>
</dbReference>
<dbReference type="GO" id="GO:1990063">
    <property type="term" value="C:Bam protein complex"/>
    <property type="evidence" value="ECO:0007669"/>
    <property type="project" value="TreeGrafter"/>
</dbReference>
<keyword evidence="3 8" id="KW-0812">Transmembrane</keyword>
<evidence type="ECO:0000256" key="1">
    <source>
        <dbReference type="ARBA" id="ARBA00004370"/>
    </source>
</evidence>
<dbReference type="GO" id="GO:0051205">
    <property type="term" value="P:protein insertion into membrane"/>
    <property type="evidence" value="ECO:0007669"/>
    <property type="project" value="UniProtKB-UniRule"/>
</dbReference>
<dbReference type="STRING" id="336831.WG68_01705"/>
<dbReference type="Pfam" id="PF07244">
    <property type="entry name" value="POTRA"/>
    <property type="match status" value="4"/>
</dbReference>
<dbReference type="Gene3D" id="2.40.160.50">
    <property type="entry name" value="membrane protein fhac: a member of the omp85/tpsb transporter family"/>
    <property type="match status" value="1"/>
</dbReference>
<feature type="domain" description="POTRA" evidence="10">
    <location>
        <begin position="348"/>
        <end position="422"/>
    </location>
</feature>
<dbReference type="InterPro" id="IPR010827">
    <property type="entry name" value="BamA/TamA_POTRA"/>
</dbReference>
<dbReference type="OrthoDB" id="9803054at2"/>
<feature type="domain" description="POTRA" evidence="10">
    <location>
        <begin position="267"/>
        <end position="345"/>
    </location>
</feature>
<reference evidence="11 12" key="1">
    <citation type="submission" date="2015-03" db="EMBL/GenBank/DDBJ databases">
        <title>Draft genome sequences of two protease-producing strains of Arsukibacterium isolated from two cold and alkaline environments.</title>
        <authorList>
            <person name="Lylloff J.E."/>
            <person name="Skov L.B."/>
            <person name="Jepsen M."/>
            <person name="Hallin P.F."/>
            <person name="Sorensen S.J."/>
            <person name="Stougaard P."/>
            <person name="Glaring M.A."/>
        </authorList>
    </citation>
    <scope>NUCLEOTIDE SEQUENCE [LARGE SCALE GENOMIC DNA]</scope>
    <source>
        <strain evidence="11 12">GCM72</strain>
    </source>
</reference>
<dbReference type="AlphaFoldDB" id="A0A0M2V952"/>
<feature type="signal peptide" evidence="8">
    <location>
        <begin position="1"/>
        <end position="21"/>
    </location>
</feature>
<evidence type="ECO:0000256" key="9">
    <source>
        <dbReference type="NCBIfam" id="TIGR03303"/>
    </source>
</evidence>
<accession>A0A0M2V952</accession>
<keyword evidence="7 8" id="KW-0998">Cell outer membrane</keyword>
<dbReference type="PANTHER" id="PTHR12815">
    <property type="entry name" value="SORTING AND ASSEMBLY MACHINERY SAMM50 PROTEIN FAMILY MEMBER"/>
    <property type="match status" value="1"/>
</dbReference>
<dbReference type="Gene3D" id="3.10.20.310">
    <property type="entry name" value="membrane protein fhac"/>
    <property type="match status" value="5"/>
</dbReference>
<protein>
    <recommendedName>
        <fullName evidence="8 9">Outer membrane protein assembly factor BamA</fullName>
    </recommendedName>
</protein>
<feature type="domain" description="POTRA" evidence="10">
    <location>
        <begin position="93"/>
        <end position="173"/>
    </location>
</feature>
<evidence type="ECO:0000313" key="11">
    <source>
        <dbReference type="EMBL" id="KKO47372.1"/>
    </source>
</evidence>
<keyword evidence="6 8" id="KW-0472">Membrane</keyword>
<organism evidence="11 12">
    <name type="scientific">Arsukibacterium ikkense</name>
    <dbReference type="NCBI Taxonomy" id="336831"/>
    <lineage>
        <taxon>Bacteria</taxon>
        <taxon>Pseudomonadati</taxon>
        <taxon>Pseudomonadota</taxon>
        <taxon>Gammaproteobacteria</taxon>
        <taxon>Chromatiales</taxon>
        <taxon>Chromatiaceae</taxon>
        <taxon>Arsukibacterium</taxon>
    </lineage>
</organism>
<dbReference type="PATRIC" id="fig|336831.14.peg.2547"/>
<feature type="domain" description="POTRA" evidence="10">
    <location>
        <begin position="25"/>
        <end position="92"/>
    </location>
</feature>
<dbReference type="PIRSF" id="PIRSF006076">
    <property type="entry name" value="OM_assembly_OMP85"/>
    <property type="match status" value="1"/>
</dbReference>
<comment type="caution">
    <text evidence="11">The sequence shown here is derived from an EMBL/GenBank/DDBJ whole genome shotgun (WGS) entry which is preliminary data.</text>
</comment>
<keyword evidence="2 8" id="KW-1134">Transmembrane beta strand</keyword>
<evidence type="ECO:0000256" key="3">
    <source>
        <dbReference type="ARBA" id="ARBA00022692"/>
    </source>
</evidence>
<keyword evidence="4 8" id="KW-0732">Signal</keyword>
<dbReference type="GO" id="GO:0043165">
    <property type="term" value="P:Gram-negative-bacterium-type cell outer membrane assembly"/>
    <property type="evidence" value="ECO:0007669"/>
    <property type="project" value="UniProtKB-UniRule"/>
</dbReference>
<name>A0A0M2V952_9GAMM</name>
<evidence type="ECO:0000256" key="7">
    <source>
        <dbReference type="ARBA" id="ARBA00023237"/>
    </source>
</evidence>
<dbReference type="Pfam" id="PF01103">
    <property type="entry name" value="Omp85"/>
    <property type="match status" value="1"/>
</dbReference>
<sequence length="834" mass="93510" precursor="true">MTIKRLVAAMLLATGSNSVLAEESFTVQDIQVEGLQRVALGAALNNLPFTIGDTVTEYSLSRSIKTLYGAGHFDDIRVFRDGNTVIYRLKERPTISKIEFDGNKDIKEEQLNESLAGNRVQVGEPLDKTILKSIENGLTEFYHGVGKYQAKVEAKVTYLPRNRVNLKLEFDEGDAASVRQINIVGNSIFSNDELLNQIESKQDLPWWRFLSSDRYQKQTLQGDFETINSYYLDRGYLRFNIDSSQVSVSPDKTAVYVTLNVTEGEQYNIRDVSFVGDLVGQDAIIQAILPLQQGQLYNGALVTYTEESIARLLARFGYANSKIRTIPKIDEETKEVDLTISVDPGKRVYVRRIDVKGNSNTKDEVIRRELRQMEGAWLSNDYLELSKNRVQRLPYIESIKYETIPVTGSDDQVDVLFSMKEQPSGSFNAGISYGSYQGLSFEVGVQQANFFGTGNSAGISLSTNQFQKSINLSYTDPYFTLDGVSLGGQLFYSDIDYSRASSNLEAYNQRRYGFGANVGYPINEFNRLNFGANYVVNKINSIQEYDQLRHFRAVLLDAQNPDGGYNFTNYELSTGWTHSTLNRGLFPTAGRMVNLVLRATTPNSDLQYYKVQFEAQNYIPLSNDHQWSFRSKLELGYGNGYGNKNGYDYTLPFTENFYAGGANLRGFENRIVGPHAIFRYADVVPGIPDPITGGISFPQDPSGDSYQVSARSIGGNALAIMTLELITPTPFISDENRNSVRTSLFIDAGNVWDTEFDINRYANLVQDRSNSGGQRQRQPFLIDYADPGLIRASAGVSLQWISPMGPLTFSLAKIIKKQEGDLQENFSFNIGTTF</sequence>
<feature type="chain" id="PRO_5008991722" description="Outer membrane protein assembly factor BamA" evidence="8">
    <location>
        <begin position="22"/>
        <end position="834"/>
    </location>
</feature>
<evidence type="ECO:0000256" key="4">
    <source>
        <dbReference type="ARBA" id="ARBA00022729"/>
    </source>
</evidence>
<comment type="subcellular location">
    <subcellularLocation>
        <location evidence="8">Cell outer membrane</location>
    </subcellularLocation>
    <subcellularLocation>
        <location evidence="1">Membrane</location>
    </subcellularLocation>
</comment>
<dbReference type="NCBIfam" id="TIGR03303">
    <property type="entry name" value="OM_YaeT"/>
    <property type="match status" value="1"/>
</dbReference>
<dbReference type="HAMAP" id="MF_01430">
    <property type="entry name" value="OM_assembly_BamA"/>
    <property type="match status" value="1"/>
</dbReference>
<dbReference type="RefSeq" id="WP_046555899.1">
    <property type="nucleotide sequence ID" value="NZ_LAHO01000001.1"/>
</dbReference>
<evidence type="ECO:0000256" key="6">
    <source>
        <dbReference type="ARBA" id="ARBA00023136"/>
    </source>
</evidence>
<comment type="similarity">
    <text evidence="8">Belongs to the BamA family.</text>
</comment>
<evidence type="ECO:0000256" key="5">
    <source>
        <dbReference type="ARBA" id="ARBA00022737"/>
    </source>
</evidence>
<comment type="function">
    <text evidence="8">Part of the outer membrane protein assembly complex, which is involved in assembly and insertion of beta-barrel proteins into the outer membrane.</text>
</comment>
<gene>
    <name evidence="8" type="primary">bamA</name>
    <name evidence="11" type="ORF">WG68_01705</name>
</gene>